<organism evidence="13 14">
    <name type="scientific">Eiseniibacteriota bacterium</name>
    <dbReference type="NCBI Taxonomy" id="2212470"/>
    <lineage>
        <taxon>Bacteria</taxon>
        <taxon>Candidatus Eiseniibacteriota</taxon>
    </lineage>
</organism>
<comment type="function">
    <text evidence="2 11">Catalyzes a salvage reaction resulting in the formation of AMP, that is energically less costly than de novo synthesis.</text>
</comment>
<comment type="catalytic activity">
    <reaction evidence="1 11">
        <text>AMP + diphosphate = 5-phospho-alpha-D-ribose 1-diphosphate + adenine</text>
        <dbReference type="Rhea" id="RHEA:16609"/>
        <dbReference type="ChEBI" id="CHEBI:16708"/>
        <dbReference type="ChEBI" id="CHEBI:33019"/>
        <dbReference type="ChEBI" id="CHEBI:58017"/>
        <dbReference type="ChEBI" id="CHEBI:456215"/>
        <dbReference type="EC" id="2.4.2.7"/>
    </reaction>
</comment>
<dbReference type="NCBIfam" id="TIGR01090">
    <property type="entry name" value="apt"/>
    <property type="match status" value="1"/>
</dbReference>
<dbReference type="GO" id="GO:0002055">
    <property type="term" value="F:adenine binding"/>
    <property type="evidence" value="ECO:0007669"/>
    <property type="project" value="TreeGrafter"/>
</dbReference>
<dbReference type="InterPro" id="IPR029057">
    <property type="entry name" value="PRTase-like"/>
</dbReference>
<comment type="subunit">
    <text evidence="11">Homodimer.</text>
</comment>
<evidence type="ECO:0000256" key="3">
    <source>
        <dbReference type="ARBA" id="ARBA00004496"/>
    </source>
</evidence>
<comment type="similarity">
    <text evidence="5 11">Belongs to the purine/pyrimidine phosphoribosyltransferase family.</text>
</comment>
<keyword evidence="8 11" id="KW-0328">Glycosyltransferase</keyword>
<evidence type="ECO:0000259" key="12">
    <source>
        <dbReference type="Pfam" id="PF00156"/>
    </source>
</evidence>
<evidence type="ECO:0000256" key="4">
    <source>
        <dbReference type="ARBA" id="ARBA00004659"/>
    </source>
</evidence>
<evidence type="ECO:0000256" key="7">
    <source>
        <dbReference type="ARBA" id="ARBA00022490"/>
    </source>
</evidence>
<evidence type="ECO:0000256" key="2">
    <source>
        <dbReference type="ARBA" id="ARBA00003968"/>
    </source>
</evidence>
<dbReference type="InterPro" id="IPR050054">
    <property type="entry name" value="UPRTase/APRTase"/>
</dbReference>
<dbReference type="NCBIfam" id="NF002636">
    <property type="entry name" value="PRK02304.1-5"/>
    <property type="match status" value="1"/>
</dbReference>
<dbReference type="AlphaFoldDB" id="A0A948RX83"/>
<dbReference type="EMBL" id="JAHJDP010000053">
    <property type="protein sequence ID" value="MBU2691289.1"/>
    <property type="molecule type" value="Genomic_DNA"/>
</dbReference>
<evidence type="ECO:0000256" key="9">
    <source>
        <dbReference type="ARBA" id="ARBA00022679"/>
    </source>
</evidence>
<keyword evidence="9 11" id="KW-0808">Transferase</keyword>
<dbReference type="GO" id="GO:0006168">
    <property type="term" value="P:adenine salvage"/>
    <property type="evidence" value="ECO:0007669"/>
    <property type="project" value="InterPro"/>
</dbReference>
<evidence type="ECO:0000256" key="11">
    <source>
        <dbReference type="HAMAP-Rule" id="MF_00004"/>
    </source>
</evidence>
<evidence type="ECO:0000256" key="6">
    <source>
        <dbReference type="ARBA" id="ARBA00011893"/>
    </source>
</evidence>
<dbReference type="GO" id="GO:0006166">
    <property type="term" value="P:purine ribonucleoside salvage"/>
    <property type="evidence" value="ECO:0007669"/>
    <property type="project" value="UniProtKB-UniRule"/>
</dbReference>
<reference evidence="13" key="1">
    <citation type="submission" date="2021-05" db="EMBL/GenBank/DDBJ databases">
        <title>Energy efficiency and biological interactions define the core microbiome of deep oligotrophic groundwater.</title>
        <authorList>
            <person name="Mehrshad M."/>
            <person name="Lopez-Fernandez M."/>
            <person name="Bell E."/>
            <person name="Bernier-Latmani R."/>
            <person name="Bertilsson S."/>
            <person name="Dopson M."/>
        </authorList>
    </citation>
    <scope>NUCLEOTIDE SEQUENCE</scope>
    <source>
        <strain evidence="13">Modern_marine.mb.64</strain>
    </source>
</reference>
<dbReference type="GO" id="GO:0016208">
    <property type="term" value="F:AMP binding"/>
    <property type="evidence" value="ECO:0007669"/>
    <property type="project" value="TreeGrafter"/>
</dbReference>
<sequence length="179" mass="19444">MQNPVVENLRQTIRSIPDFPKKGILFRDITPILLQPQSFEDAVTALWDPFLDKGVDAIAGIESRGFIFGAGMALEQGLPFILIRKKGKLPAEVYQESYELEYGQDAVEIHRDAVSRGQRILIVDDLLATGGTAAAAVRLVSKAGGEVVGCTFLVELAGLNGRRLLEAQTVTSVLCYEGV</sequence>
<accession>A0A948RX83</accession>
<dbReference type="Pfam" id="PF00156">
    <property type="entry name" value="Pribosyltran"/>
    <property type="match status" value="1"/>
</dbReference>
<evidence type="ECO:0000256" key="1">
    <source>
        <dbReference type="ARBA" id="ARBA00000868"/>
    </source>
</evidence>
<evidence type="ECO:0000313" key="14">
    <source>
        <dbReference type="Proteomes" id="UP000777784"/>
    </source>
</evidence>
<dbReference type="SUPFAM" id="SSF53271">
    <property type="entry name" value="PRTase-like"/>
    <property type="match status" value="1"/>
</dbReference>
<dbReference type="Gene3D" id="3.40.50.2020">
    <property type="match status" value="1"/>
</dbReference>
<dbReference type="PANTHER" id="PTHR32315">
    <property type="entry name" value="ADENINE PHOSPHORIBOSYLTRANSFERASE"/>
    <property type="match status" value="1"/>
</dbReference>
<dbReference type="EC" id="2.4.2.7" evidence="6 11"/>
<dbReference type="PANTHER" id="PTHR32315:SF3">
    <property type="entry name" value="ADENINE PHOSPHORIBOSYLTRANSFERASE"/>
    <property type="match status" value="1"/>
</dbReference>
<dbReference type="GO" id="GO:0044209">
    <property type="term" value="P:AMP salvage"/>
    <property type="evidence" value="ECO:0007669"/>
    <property type="project" value="UniProtKB-UniRule"/>
</dbReference>
<dbReference type="GO" id="GO:0005737">
    <property type="term" value="C:cytoplasm"/>
    <property type="evidence" value="ECO:0007669"/>
    <property type="project" value="UniProtKB-SubCell"/>
</dbReference>
<gene>
    <name evidence="11" type="primary">apt</name>
    <name evidence="13" type="ORF">KJ970_10190</name>
</gene>
<dbReference type="FunFam" id="3.40.50.2020:FF:000021">
    <property type="entry name" value="Adenine phosphoribosyltransferase"/>
    <property type="match status" value="1"/>
</dbReference>
<keyword evidence="10 11" id="KW-0660">Purine salvage</keyword>
<name>A0A948RX83_UNCEI</name>
<dbReference type="Proteomes" id="UP000777784">
    <property type="component" value="Unassembled WGS sequence"/>
</dbReference>
<dbReference type="NCBIfam" id="NF002634">
    <property type="entry name" value="PRK02304.1-3"/>
    <property type="match status" value="1"/>
</dbReference>
<protein>
    <recommendedName>
        <fullName evidence="6 11">Adenine phosphoribosyltransferase</fullName>
        <shortName evidence="11">APRT</shortName>
        <ecNumber evidence="6 11">2.4.2.7</ecNumber>
    </recommendedName>
</protein>
<comment type="pathway">
    <text evidence="4 11">Purine metabolism; AMP biosynthesis via salvage pathway; AMP from adenine: step 1/1.</text>
</comment>
<evidence type="ECO:0000256" key="10">
    <source>
        <dbReference type="ARBA" id="ARBA00022726"/>
    </source>
</evidence>
<dbReference type="CDD" id="cd06223">
    <property type="entry name" value="PRTases_typeI"/>
    <property type="match status" value="1"/>
</dbReference>
<dbReference type="InterPro" id="IPR005764">
    <property type="entry name" value="Ade_phspho_trans"/>
</dbReference>
<keyword evidence="7 11" id="KW-0963">Cytoplasm</keyword>
<feature type="domain" description="Phosphoribosyltransferase" evidence="12">
    <location>
        <begin position="52"/>
        <end position="154"/>
    </location>
</feature>
<dbReference type="HAMAP" id="MF_00004">
    <property type="entry name" value="Aden_phosphoribosyltr"/>
    <property type="match status" value="1"/>
</dbReference>
<proteinExistence type="inferred from homology"/>
<evidence type="ECO:0000256" key="8">
    <source>
        <dbReference type="ARBA" id="ARBA00022676"/>
    </source>
</evidence>
<comment type="subcellular location">
    <subcellularLocation>
        <location evidence="3 11">Cytoplasm</location>
    </subcellularLocation>
</comment>
<comment type="caution">
    <text evidence="13">The sequence shown here is derived from an EMBL/GenBank/DDBJ whole genome shotgun (WGS) entry which is preliminary data.</text>
</comment>
<evidence type="ECO:0000256" key="5">
    <source>
        <dbReference type="ARBA" id="ARBA00008391"/>
    </source>
</evidence>
<dbReference type="InterPro" id="IPR000836">
    <property type="entry name" value="PRTase_dom"/>
</dbReference>
<evidence type="ECO:0000313" key="13">
    <source>
        <dbReference type="EMBL" id="MBU2691289.1"/>
    </source>
</evidence>
<dbReference type="GO" id="GO:0003999">
    <property type="term" value="F:adenine phosphoribosyltransferase activity"/>
    <property type="evidence" value="ECO:0007669"/>
    <property type="project" value="UniProtKB-UniRule"/>
</dbReference>